<comment type="caution">
    <text evidence="2">The sequence shown here is derived from an EMBL/GenBank/DDBJ whole genome shotgun (WGS) entry which is preliminary data.</text>
</comment>
<evidence type="ECO:0000313" key="2">
    <source>
        <dbReference type="EMBL" id="MDF0708269.1"/>
    </source>
</evidence>
<sequence length="161" mass="18834">MILMLSFLGLGKGRAQEKDPMEEPKGIIGRYYEDDLPIIMKFVNELPNDSIISKFPFLTVVSWKYDGSERNGMPPKSVNERMILLEGALESSMSNSDIFTHVYSRTGNNLKELVYYTTKQDEFMKMLNGALEKYDVFPIEINFYEDREWTDFKKILKDFKK</sequence>
<dbReference type="Proteomes" id="UP001217083">
    <property type="component" value="Unassembled WGS sequence"/>
</dbReference>
<evidence type="ECO:0000259" key="1">
    <source>
        <dbReference type="Pfam" id="PF05117"/>
    </source>
</evidence>
<dbReference type="RefSeq" id="WP_275650218.1">
    <property type="nucleotide sequence ID" value="NZ_JARFVA010000005.1"/>
</dbReference>
<reference evidence="2 3" key="1">
    <citation type="submission" date="2023-03" db="EMBL/GenBank/DDBJ databases">
        <title>Muricauda XX sp. nov. and Muricauda XXX sp. nov., two novel species isolated from Okinawa Trough.</title>
        <authorList>
            <person name="Cao W."/>
            <person name="Deng X."/>
        </authorList>
    </citation>
    <scope>NUCLEOTIDE SEQUENCE [LARGE SCALE GENOMIC DNA]</scope>
    <source>
        <strain evidence="2 3">81s02</strain>
    </source>
</reference>
<dbReference type="EMBL" id="JARFVA010000005">
    <property type="protein sequence ID" value="MDF0708269.1"/>
    <property type="molecule type" value="Genomic_DNA"/>
</dbReference>
<proteinExistence type="predicted"/>
<name>A0ABT5XQU4_9FLAO</name>
<feature type="domain" description="DUF695" evidence="1">
    <location>
        <begin position="34"/>
        <end position="154"/>
    </location>
</feature>
<keyword evidence="3" id="KW-1185">Reference proteome</keyword>
<dbReference type="InterPro" id="IPR016097">
    <property type="entry name" value="DUF695"/>
</dbReference>
<protein>
    <submittedName>
        <fullName evidence="2">DUF695 domain-containing protein</fullName>
    </submittedName>
</protein>
<organism evidence="2 3">
    <name type="scientific">Flagellimonas okinawensis</name>
    <dbReference type="NCBI Taxonomy" id="3031324"/>
    <lineage>
        <taxon>Bacteria</taxon>
        <taxon>Pseudomonadati</taxon>
        <taxon>Bacteroidota</taxon>
        <taxon>Flavobacteriia</taxon>
        <taxon>Flavobacteriales</taxon>
        <taxon>Flavobacteriaceae</taxon>
        <taxon>Flagellimonas</taxon>
    </lineage>
</organism>
<dbReference type="Pfam" id="PF05117">
    <property type="entry name" value="DUF695"/>
    <property type="match status" value="1"/>
</dbReference>
<accession>A0ABT5XQU4</accession>
<evidence type="ECO:0000313" key="3">
    <source>
        <dbReference type="Proteomes" id="UP001217083"/>
    </source>
</evidence>
<gene>
    <name evidence="2" type="ORF">PY091_13675</name>
</gene>